<name>A0A2T8IDE3_9POAL</name>
<feature type="compositionally biased region" description="Basic residues" evidence="1">
    <location>
        <begin position="1"/>
        <end position="10"/>
    </location>
</feature>
<protein>
    <submittedName>
        <fullName evidence="2">Uncharacterized protein</fullName>
    </submittedName>
</protein>
<dbReference type="Proteomes" id="UP000243499">
    <property type="component" value="Chromosome 7"/>
</dbReference>
<feature type="region of interest" description="Disordered" evidence="1">
    <location>
        <begin position="1"/>
        <end position="69"/>
    </location>
</feature>
<dbReference type="EMBL" id="CM008052">
    <property type="protein sequence ID" value="PVH35684.1"/>
    <property type="molecule type" value="Genomic_DNA"/>
</dbReference>
<sequence>MSLPQQRRKSCASIATPRQPPPPSRAHPWRAASTQANSGITRASSASAARSSSIPAGLRHRRAPPRGSRRPATWMLIVAVVRGDGGRDHVRVLDGWPRRRRDLAIAIPFFFQNTPEYFRMVP</sequence>
<evidence type="ECO:0000256" key="1">
    <source>
        <dbReference type="SAM" id="MobiDB-lite"/>
    </source>
</evidence>
<feature type="compositionally biased region" description="Low complexity" evidence="1">
    <location>
        <begin position="42"/>
        <end position="53"/>
    </location>
</feature>
<feature type="compositionally biased region" description="Basic residues" evidence="1">
    <location>
        <begin position="58"/>
        <end position="69"/>
    </location>
</feature>
<gene>
    <name evidence="2" type="ORF">PAHAL_7G246100</name>
</gene>
<dbReference type="AlphaFoldDB" id="A0A2T8IDE3"/>
<evidence type="ECO:0000313" key="2">
    <source>
        <dbReference type="EMBL" id="PVH35684.1"/>
    </source>
</evidence>
<proteinExistence type="predicted"/>
<dbReference type="Gramene" id="PVH35684">
    <property type="protein sequence ID" value="PVH35684"/>
    <property type="gene ID" value="PAHAL_7G246100"/>
</dbReference>
<accession>A0A2T8IDE3</accession>
<organism evidence="2">
    <name type="scientific">Panicum hallii</name>
    <dbReference type="NCBI Taxonomy" id="206008"/>
    <lineage>
        <taxon>Eukaryota</taxon>
        <taxon>Viridiplantae</taxon>
        <taxon>Streptophyta</taxon>
        <taxon>Embryophyta</taxon>
        <taxon>Tracheophyta</taxon>
        <taxon>Spermatophyta</taxon>
        <taxon>Magnoliopsida</taxon>
        <taxon>Liliopsida</taxon>
        <taxon>Poales</taxon>
        <taxon>Poaceae</taxon>
        <taxon>PACMAD clade</taxon>
        <taxon>Panicoideae</taxon>
        <taxon>Panicodae</taxon>
        <taxon>Paniceae</taxon>
        <taxon>Panicinae</taxon>
        <taxon>Panicum</taxon>
        <taxon>Panicum sect. Panicum</taxon>
    </lineage>
</organism>
<reference evidence="2" key="1">
    <citation type="submission" date="2018-04" db="EMBL/GenBank/DDBJ databases">
        <title>WGS assembly of Panicum hallii.</title>
        <authorList>
            <person name="Lovell J."/>
            <person name="Jenkins J."/>
            <person name="Lowry D."/>
            <person name="Mamidi S."/>
            <person name="Sreedasyam A."/>
            <person name="Weng X."/>
            <person name="Barry K."/>
            <person name="Bonette J."/>
            <person name="Campitelli B."/>
            <person name="Daum C."/>
            <person name="Gordon S."/>
            <person name="Gould B."/>
            <person name="Lipzen A."/>
            <person name="Macqueen A."/>
            <person name="Palacio-Mejia J."/>
            <person name="Plott C."/>
            <person name="Shakirov E."/>
            <person name="Shu S."/>
            <person name="Yoshinaga Y."/>
            <person name="Zane M."/>
            <person name="Rokhsar D."/>
            <person name="Grimwood J."/>
            <person name="Schmutz J."/>
            <person name="Juenger T."/>
        </authorList>
    </citation>
    <scope>NUCLEOTIDE SEQUENCE [LARGE SCALE GENOMIC DNA]</scope>
    <source>
        <strain evidence="2">FIL2</strain>
    </source>
</reference>